<keyword evidence="2" id="KW-1133">Transmembrane helix</keyword>
<keyword evidence="4" id="KW-1185">Reference proteome</keyword>
<protein>
    <submittedName>
        <fullName evidence="3">Uncharacterized protein</fullName>
    </submittedName>
</protein>
<evidence type="ECO:0000256" key="2">
    <source>
        <dbReference type="SAM" id="Phobius"/>
    </source>
</evidence>
<dbReference type="EMBL" id="PVTZ01000019">
    <property type="protein sequence ID" value="PRZ11890.1"/>
    <property type="molecule type" value="Genomic_DNA"/>
</dbReference>
<evidence type="ECO:0000313" key="4">
    <source>
        <dbReference type="Proteomes" id="UP000238836"/>
    </source>
</evidence>
<proteinExistence type="predicted"/>
<evidence type="ECO:0000256" key="1">
    <source>
        <dbReference type="SAM" id="MobiDB-lite"/>
    </source>
</evidence>
<evidence type="ECO:0000313" key="3">
    <source>
        <dbReference type="EMBL" id="PRZ11890.1"/>
    </source>
</evidence>
<feature type="transmembrane region" description="Helical" evidence="2">
    <location>
        <begin position="48"/>
        <end position="67"/>
    </location>
</feature>
<dbReference type="RefSeq" id="WP_146130660.1">
    <property type="nucleotide sequence ID" value="NZ_PVTZ01000019.1"/>
</dbReference>
<reference evidence="3 4" key="1">
    <citation type="submission" date="2018-03" db="EMBL/GenBank/DDBJ databases">
        <title>Genomic Encyclopedia of Archaeal and Bacterial Type Strains, Phase II (KMG-II): from individual species to whole genera.</title>
        <authorList>
            <person name="Goeker M."/>
        </authorList>
    </citation>
    <scope>NUCLEOTIDE SEQUENCE [LARGE SCALE GENOMIC DNA]</scope>
    <source>
        <strain evidence="3 4">RHA1</strain>
    </source>
</reference>
<feature type="region of interest" description="Disordered" evidence="1">
    <location>
        <begin position="115"/>
        <end position="188"/>
    </location>
</feature>
<accession>A0ABX5ELW0</accession>
<sequence length="198" mass="21597">MDNHSRKRSHLLSPHRKPIKHTLLESHYIEKQKEDPATKRQNPRITQFVLVAVFSLSLVGAVCWIMLPQDKRTSATAYQQSPSPTGMFTSRSKPNISIELDEQQSSKPHKLVAIAGNANNQPPPKQQATTAASPLPSADNTPDADAPSSSTTPDTPAELPKPQEPSTPTTPQPDDPPSAGDNPPACRPSIWNLFWCGD</sequence>
<dbReference type="Proteomes" id="UP000238836">
    <property type="component" value="Unassembled WGS sequence"/>
</dbReference>
<name>A0ABX5ELW0_9BACL</name>
<gene>
    <name evidence="3" type="ORF">CLV36_11910</name>
</gene>
<keyword evidence="2" id="KW-0812">Transmembrane</keyword>
<feature type="compositionally biased region" description="Pro residues" evidence="1">
    <location>
        <begin position="162"/>
        <end position="176"/>
    </location>
</feature>
<comment type="caution">
    <text evidence="3">The sequence shown here is derived from an EMBL/GenBank/DDBJ whole genome shotgun (WGS) entry which is preliminary data.</text>
</comment>
<keyword evidence="2" id="KW-0472">Membrane</keyword>
<organism evidence="3 4">
    <name type="scientific">Laceyella sediminis</name>
    <dbReference type="NCBI Taxonomy" id="573074"/>
    <lineage>
        <taxon>Bacteria</taxon>
        <taxon>Bacillati</taxon>
        <taxon>Bacillota</taxon>
        <taxon>Bacilli</taxon>
        <taxon>Bacillales</taxon>
        <taxon>Thermoactinomycetaceae</taxon>
        <taxon>Laceyella</taxon>
    </lineage>
</organism>